<evidence type="ECO:0000256" key="1">
    <source>
        <dbReference type="SAM" id="MobiDB-lite"/>
    </source>
</evidence>
<dbReference type="EMBL" id="JBHMCG010000108">
    <property type="protein sequence ID" value="MFB9575555.1"/>
    <property type="molecule type" value="Genomic_DNA"/>
</dbReference>
<feature type="region of interest" description="Disordered" evidence="1">
    <location>
        <begin position="1"/>
        <end position="20"/>
    </location>
</feature>
<keyword evidence="2" id="KW-0812">Transmembrane</keyword>
<reference evidence="3 4" key="1">
    <citation type="submission" date="2024-09" db="EMBL/GenBank/DDBJ databases">
        <authorList>
            <person name="Sun Q."/>
            <person name="Mori K."/>
        </authorList>
    </citation>
    <scope>NUCLEOTIDE SEQUENCE [LARGE SCALE GENOMIC DNA]</scope>
    <source>
        <strain evidence="3 4">JCM 3331</strain>
    </source>
</reference>
<keyword evidence="4" id="KW-1185">Reference proteome</keyword>
<keyword evidence="2" id="KW-0472">Membrane</keyword>
<feature type="transmembrane region" description="Helical" evidence="2">
    <location>
        <begin position="34"/>
        <end position="55"/>
    </location>
</feature>
<name>A0ABV5RCF7_9ACTN</name>
<keyword evidence="2" id="KW-1133">Transmembrane helix</keyword>
<sequence>MAATRAAPEQAHRDTHHGPRAKLSEGWSLLLRRLGFYLVTSSAAVALNFLIPPFMPGDPAVALLKHLQQTTGQAPNATPVQAVRMFYGNPRQNLLQQYLEVLEQPGALRLRALGEPLPDPGPG</sequence>
<protein>
    <submittedName>
        <fullName evidence="3">Uncharacterized protein</fullName>
    </submittedName>
</protein>
<evidence type="ECO:0000256" key="2">
    <source>
        <dbReference type="SAM" id="Phobius"/>
    </source>
</evidence>
<dbReference type="Proteomes" id="UP001589710">
    <property type="component" value="Unassembled WGS sequence"/>
</dbReference>
<proteinExistence type="predicted"/>
<comment type="caution">
    <text evidence="3">The sequence shown here is derived from an EMBL/GenBank/DDBJ whole genome shotgun (WGS) entry which is preliminary data.</text>
</comment>
<dbReference type="RefSeq" id="WP_345513303.1">
    <property type="nucleotide sequence ID" value="NZ_BAAAXD010000021.1"/>
</dbReference>
<accession>A0ABV5RCF7</accession>
<evidence type="ECO:0000313" key="3">
    <source>
        <dbReference type="EMBL" id="MFB9575555.1"/>
    </source>
</evidence>
<evidence type="ECO:0000313" key="4">
    <source>
        <dbReference type="Proteomes" id="UP001589710"/>
    </source>
</evidence>
<organism evidence="3 4">
    <name type="scientific">Streptomyces yanii</name>
    <dbReference type="NCBI Taxonomy" id="78510"/>
    <lineage>
        <taxon>Bacteria</taxon>
        <taxon>Bacillati</taxon>
        <taxon>Actinomycetota</taxon>
        <taxon>Actinomycetes</taxon>
        <taxon>Kitasatosporales</taxon>
        <taxon>Streptomycetaceae</taxon>
        <taxon>Streptomyces</taxon>
    </lineage>
</organism>
<gene>
    <name evidence="3" type="ORF">ACFFTL_25560</name>
</gene>